<proteinExistence type="predicted"/>
<dbReference type="STRING" id="1903179.BI347_17965"/>
<gene>
    <name evidence="4" type="ORF">BI347_17965</name>
</gene>
<dbReference type="EMBL" id="MKCS01000002">
    <property type="protein sequence ID" value="OHX11743.1"/>
    <property type="molecule type" value="Genomic_DNA"/>
</dbReference>
<dbReference type="OrthoDB" id="9805629at2"/>
<evidence type="ECO:0000256" key="1">
    <source>
        <dbReference type="ARBA" id="ARBA00022603"/>
    </source>
</evidence>
<dbReference type="GO" id="GO:0009007">
    <property type="term" value="F:site-specific DNA-methyltransferase (adenine-specific) activity"/>
    <property type="evidence" value="ECO:0007669"/>
    <property type="project" value="UniProtKB-EC"/>
</dbReference>
<evidence type="ECO:0000313" key="5">
    <source>
        <dbReference type="Proteomes" id="UP000180088"/>
    </source>
</evidence>
<dbReference type="Pfam" id="PF02086">
    <property type="entry name" value="MethyltransfD12"/>
    <property type="match status" value="1"/>
</dbReference>
<dbReference type="GO" id="GO:0009307">
    <property type="term" value="P:DNA restriction-modification system"/>
    <property type="evidence" value="ECO:0007669"/>
    <property type="project" value="InterPro"/>
</dbReference>
<name>A0A1S1WXT7_9NEIS</name>
<comment type="caution">
    <text evidence="4">The sequence shown here is derived from an EMBL/GenBank/DDBJ whole genome shotgun (WGS) entry which is preliminary data.</text>
</comment>
<dbReference type="InterPro" id="IPR012327">
    <property type="entry name" value="MeTrfase_D12"/>
</dbReference>
<dbReference type="SUPFAM" id="SSF53335">
    <property type="entry name" value="S-adenosyl-L-methionine-dependent methyltransferases"/>
    <property type="match status" value="1"/>
</dbReference>
<organism evidence="4 5">
    <name type="scientific">Chromobacterium sphagni</name>
    <dbReference type="NCBI Taxonomy" id="1903179"/>
    <lineage>
        <taxon>Bacteria</taxon>
        <taxon>Pseudomonadati</taxon>
        <taxon>Pseudomonadota</taxon>
        <taxon>Betaproteobacteria</taxon>
        <taxon>Neisseriales</taxon>
        <taxon>Chromobacteriaceae</taxon>
        <taxon>Chromobacterium</taxon>
    </lineage>
</organism>
<keyword evidence="1" id="KW-0489">Methyltransferase</keyword>
<sequence length="385" mass="43387">MGSKASILSFIGDGFATVDHNDKPIVDLFAGAAAISGGFGHINRIISNDIQQYSAVVASTYLKRAEKIGQFDIVELASSIALEKISTLSSDMHYPAETSLESFNEIEKRNRELIYREFDTTHHLFTRFYAGTWWSAEQCIWIDAIREVLDALLSAGKIADADFNFGLTCLMHAMAYTSQGTGHYAQFRDAKDAASMSDINKYRRTSVPAIFSKKFSPLLSWNLSNVVDLGHELVSSDYIDCLTSLPRSVIYADPPYAFVHYSRFYHAMETIVKYDYPALQFKGGQLVKGRYRIDRHQSPFCIKSQVQGAFTSMFEGVKDSNSDLLLSYSNTGMIDIDDLIDLAATIFGSRYMVWFENIDHDHKTMGRRGDHSRQVQESLIIAKKR</sequence>
<dbReference type="AlphaFoldDB" id="A0A1S1WXT7"/>
<protein>
    <recommendedName>
        <fullName evidence="6">Restriction endonuclease</fullName>
    </recommendedName>
</protein>
<evidence type="ECO:0008006" key="6">
    <source>
        <dbReference type="Google" id="ProtNLM"/>
    </source>
</evidence>
<evidence type="ECO:0000256" key="3">
    <source>
        <dbReference type="ARBA" id="ARBA00022691"/>
    </source>
</evidence>
<keyword evidence="2" id="KW-0808">Transferase</keyword>
<reference evidence="4 5" key="1">
    <citation type="submission" date="2016-09" db="EMBL/GenBank/DDBJ databases">
        <title>Chromobacterium muskegensis sp. nov., an insecticidal bacterium isolated from Sphagnum bogs.</title>
        <authorList>
            <person name="Sparks M.E."/>
            <person name="Blackburn M.B."/>
            <person name="Gundersen-Rindal D.E."/>
            <person name="Mitchell A."/>
            <person name="Farrar R."/>
            <person name="Kuhar D."/>
        </authorList>
    </citation>
    <scope>NUCLEOTIDE SEQUENCE [LARGE SCALE GENOMIC DNA]</scope>
    <source>
        <strain evidence="4 5">37-2</strain>
    </source>
</reference>
<evidence type="ECO:0000256" key="2">
    <source>
        <dbReference type="ARBA" id="ARBA00022679"/>
    </source>
</evidence>
<evidence type="ECO:0000313" key="4">
    <source>
        <dbReference type="EMBL" id="OHX11743.1"/>
    </source>
</evidence>
<dbReference type="GO" id="GO:0032259">
    <property type="term" value="P:methylation"/>
    <property type="evidence" value="ECO:0007669"/>
    <property type="project" value="UniProtKB-KW"/>
</dbReference>
<keyword evidence="3" id="KW-0949">S-adenosyl-L-methionine</keyword>
<accession>A0A1S1WXT7</accession>
<dbReference type="InterPro" id="IPR029063">
    <property type="entry name" value="SAM-dependent_MTases_sf"/>
</dbReference>
<dbReference type="Proteomes" id="UP000180088">
    <property type="component" value="Unassembled WGS sequence"/>
</dbReference>